<keyword evidence="3" id="KW-1185">Reference proteome</keyword>
<dbReference type="PANTHER" id="PTHR36302">
    <property type="entry name" value="BLR7088 PROTEIN"/>
    <property type="match status" value="1"/>
</dbReference>
<dbReference type="Pfam" id="PF04314">
    <property type="entry name" value="PCuAC"/>
    <property type="match status" value="1"/>
</dbReference>
<evidence type="ECO:0000313" key="3">
    <source>
        <dbReference type="Proteomes" id="UP000689967"/>
    </source>
</evidence>
<sequence length="160" mass="16560">MTAFTRRAGLGALIGLAATRAQAQGHAHGPIQAEAGWSRAAGAGRVGAGFLTLRNSGAADRLVAARADIARTVELHTHIRDGNVMRMRPVEAIDLPAGETVTLAPGGLHIMLIDLKQALRQGESVPVTLVFEKAGEIQVTLEVQSAGSRGPAAVGGSHRH</sequence>
<feature type="chain" id="PRO_5045521716" evidence="1">
    <location>
        <begin position="24"/>
        <end position="160"/>
    </location>
</feature>
<dbReference type="InterPro" id="IPR058248">
    <property type="entry name" value="Lxx211020-like"/>
</dbReference>
<organism evidence="2 3">
    <name type="scientific">Falsiroseomonas oleicola</name>
    <dbReference type="NCBI Taxonomy" id="2801474"/>
    <lineage>
        <taxon>Bacteria</taxon>
        <taxon>Pseudomonadati</taxon>
        <taxon>Pseudomonadota</taxon>
        <taxon>Alphaproteobacteria</taxon>
        <taxon>Acetobacterales</taxon>
        <taxon>Roseomonadaceae</taxon>
        <taxon>Falsiroseomonas</taxon>
    </lineage>
</organism>
<proteinExistence type="predicted"/>
<protein>
    <submittedName>
        <fullName evidence="2">Copper chaperone PCu(A)C</fullName>
    </submittedName>
</protein>
<evidence type="ECO:0000256" key="1">
    <source>
        <dbReference type="SAM" id="SignalP"/>
    </source>
</evidence>
<dbReference type="EMBL" id="JAERQM010000002">
    <property type="protein sequence ID" value="MBU8543582.1"/>
    <property type="molecule type" value="Genomic_DNA"/>
</dbReference>
<dbReference type="PANTHER" id="PTHR36302:SF1">
    <property type="entry name" value="COPPER CHAPERONE PCU(A)C"/>
    <property type="match status" value="1"/>
</dbReference>
<dbReference type="Proteomes" id="UP000689967">
    <property type="component" value="Unassembled WGS sequence"/>
</dbReference>
<name>A0ABS6H6X8_9PROT</name>
<dbReference type="InterPro" id="IPR007410">
    <property type="entry name" value="LpqE-like"/>
</dbReference>
<feature type="signal peptide" evidence="1">
    <location>
        <begin position="1"/>
        <end position="23"/>
    </location>
</feature>
<accession>A0ABS6H6X8</accession>
<reference evidence="2 3" key="1">
    <citation type="submission" date="2021-01" db="EMBL/GenBank/DDBJ databases">
        <title>Roseomonas sp. nov, a bacterium isolated from an oil production mixture in Yumen Oilfield.</title>
        <authorList>
            <person name="Wu D."/>
        </authorList>
    </citation>
    <scope>NUCLEOTIDE SEQUENCE [LARGE SCALE GENOMIC DNA]</scope>
    <source>
        <strain evidence="2 3">ROY-5-3</strain>
    </source>
</reference>
<keyword evidence="1" id="KW-0732">Signal</keyword>
<evidence type="ECO:0000313" key="2">
    <source>
        <dbReference type="EMBL" id="MBU8543582.1"/>
    </source>
</evidence>
<gene>
    <name evidence="2" type="ORF">JJQ90_07690</name>
</gene>
<comment type="caution">
    <text evidence="2">The sequence shown here is derived from an EMBL/GenBank/DDBJ whole genome shotgun (WGS) entry which is preliminary data.</text>
</comment>
<dbReference type="RefSeq" id="WP_216874092.1">
    <property type="nucleotide sequence ID" value="NZ_JAERQM010000002.1"/>
</dbReference>